<dbReference type="EMBL" id="GISG01083071">
    <property type="protein sequence ID" value="MBA4632504.1"/>
    <property type="molecule type" value="Transcribed_RNA"/>
</dbReference>
<organism evidence="2">
    <name type="scientific">Opuntia streptacantha</name>
    <name type="common">Prickly pear cactus</name>
    <name type="synonym">Opuntia cardona</name>
    <dbReference type="NCBI Taxonomy" id="393608"/>
    <lineage>
        <taxon>Eukaryota</taxon>
        <taxon>Viridiplantae</taxon>
        <taxon>Streptophyta</taxon>
        <taxon>Embryophyta</taxon>
        <taxon>Tracheophyta</taxon>
        <taxon>Spermatophyta</taxon>
        <taxon>Magnoliopsida</taxon>
        <taxon>eudicotyledons</taxon>
        <taxon>Gunneridae</taxon>
        <taxon>Pentapetalae</taxon>
        <taxon>Caryophyllales</taxon>
        <taxon>Cactineae</taxon>
        <taxon>Cactaceae</taxon>
        <taxon>Opuntioideae</taxon>
        <taxon>Opuntia</taxon>
    </lineage>
</organism>
<protein>
    <submittedName>
        <fullName evidence="2">Uncharacterized protein</fullName>
    </submittedName>
</protein>
<feature type="transmembrane region" description="Helical" evidence="1">
    <location>
        <begin position="27"/>
        <end position="48"/>
    </location>
</feature>
<accession>A0A7C9D7M9</accession>
<reference evidence="2" key="2">
    <citation type="submission" date="2020-07" db="EMBL/GenBank/DDBJ databases">
        <authorList>
            <person name="Vera ALvarez R."/>
            <person name="Arias-Moreno D.M."/>
            <person name="Jimenez-Jacinto V."/>
            <person name="Jimenez-Bremont J.F."/>
            <person name="Swaminathan K."/>
            <person name="Moose S.P."/>
            <person name="Guerrero-Gonzalez M.L."/>
            <person name="Marino-Ramirez L."/>
            <person name="Landsman D."/>
            <person name="Rodriguez-Kessler M."/>
            <person name="Delgado-Sanchez P."/>
        </authorList>
    </citation>
    <scope>NUCLEOTIDE SEQUENCE</scope>
    <source>
        <tissue evidence="2">Cladode</tissue>
    </source>
</reference>
<proteinExistence type="predicted"/>
<keyword evidence="1" id="KW-0812">Transmembrane</keyword>
<sequence>MEGDDGRHSQRHKVSTTVNSSGRGRKIIALTGTAAIIAIAANFAFLAFKSRKNRRNRKELVGSNVRVNISAFEIRKLADQIVAESKGVHDALASVPVDKVLCVVGDSIRGFHFTSEPLHN</sequence>
<name>A0A7C9D7M9_OPUST</name>
<dbReference type="AlphaFoldDB" id="A0A7C9D7M9"/>
<keyword evidence="1" id="KW-0472">Membrane</keyword>
<keyword evidence="1" id="KW-1133">Transmembrane helix</keyword>
<evidence type="ECO:0000313" key="2">
    <source>
        <dbReference type="EMBL" id="MBA4632504.1"/>
    </source>
</evidence>
<reference evidence="2" key="1">
    <citation type="journal article" date="2013" name="J. Plant Res.">
        <title>Effect of fungi and light on seed germination of three Opuntia species from semiarid lands of central Mexico.</title>
        <authorList>
            <person name="Delgado-Sanchez P."/>
            <person name="Jimenez-Bremont J.F."/>
            <person name="Guerrero-Gonzalez Mde L."/>
            <person name="Flores J."/>
        </authorList>
    </citation>
    <scope>NUCLEOTIDE SEQUENCE</scope>
    <source>
        <tissue evidence="2">Cladode</tissue>
    </source>
</reference>
<evidence type="ECO:0000256" key="1">
    <source>
        <dbReference type="SAM" id="Phobius"/>
    </source>
</evidence>